<proteinExistence type="inferred from homology"/>
<evidence type="ECO:0000256" key="6">
    <source>
        <dbReference type="ARBA" id="ARBA00023316"/>
    </source>
</evidence>
<organism evidence="8 9">
    <name type="scientific">Candidatus Danuiimicrobium aquiferis</name>
    <dbReference type="NCBI Taxonomy" id="1801832"/>
    <lineage>
        <taxon>Bacteria</taxon>
        <taxon>Pseudomonadati</taxon>
        <taxon>Candidatus Omnitrophota</taxon>
        <taxon>Candidatus Danuiimicrobium</taxon>
    </lineage>
</organism>
<dbReference type="PANTHER" id="PTHR21198">
    <property type="entry name" value="GLUTAMATE RACEMASE"/>
    <property type="match status" value="1"/>
</dbReference>
<keyword evidence="5 7" id="KW-0413">Isomerase</keyword>
<feature type="active site" description="Proton donor/acceptor" evidence="7">
    <location>
        <position position="185"/>
    </location>
</feature>
<evidence type="ECO:0000256" key="5">
    <source>
        <dbReference type="ARBA" id="ARBA00023235"/>
    </source>
</evidence>
<dbReference type="NCBIfam" id="TIGR00067">
    <property type="entry name" value="glut_race"/>
    <property type="match status" value="1"/>
</dbReference>
<gene>
    <name evidence="7" type="primary">murI</name>
    <name evidence="8" type="ORF">A3G33_10930</name>
</gene>
<feature type="active site" description="Proton donor/acceptor" evidence="7">
    <location>
        <position position="74"/>
    </location>
</feature>
<reference evidence="8 9" key="1">
    <citation type="journal article" date="2016" name="Nat. Commun.">
        <title>Thousands of microbial genomes shed light on interconnected biogeochemical processes in an aquifer system.</title>
        <authorList>
            <person name="Anantharaman K."/>
            <person name="Brown C.T."/>
            <person name="Hug L.A."/>
            <person name="Sharon I."/>
            <person name="Castelle C.J."/>
            <person name="Probst A.J."/>
            <person name="Thomas B.C."/>
            <person name="Singh A."/>
            <person name="Wilkins M.J."/>
            <person name="Karaoz U."/>
            <person name="Brodie E.L."/>
            <person name="Williams K.H."/>
            <person name="Hubbard S.S."/>
            <person name="Banfield J.F."/>
        </authorList>
    </citation>
    <scope>NUCLEOTIDE SEQUENCE [LARGE SCALE GENOMIC DNA]</scope>
</reference>
<dbReference type="Gene3D" id="3.40.50.1860">
    <property type="match status" value="2"/>
</dbReference>
<evidence type="ECO:0000256" key="3">
    <source>
        <dbReference type="ARBA" id="ARBA00022960"/>
    </source>
</evidence>
<dbReference type="SUPFAM" id="SSF53681">
    <property type="entry name" value="Aspartate/glutamate racemase"/>
    <property type="match status" value="2"/>
</dbReference>
<feature type="binding site" evidence="7">
    <location>
        <begin position="186"/>
        <end position="187"/>
    </location>
    <ligand>
        <name>substrate</name>
    </ligand>
</feature>
<dbReference type="UniPathway" id="UPA00219"/>
<dbReference type="HAMAP" id="MF_00258">
    <property type="entry name" value="Glu_racemase"/>
    <property type="match status" value="1"/>
</dbReference>
<evidence type="ECO:0000256" key="1">
    <source>
        <dbReference type="ARBA" id="ARBA00001602"/>
    </source>
</evidence>
<name>A0A1G1KTA3_9BACT</name>
<dbReference type="InterPro" id="IPR015942">
    <property type="entry name" value="Asp/Glu/hydantoin_racemase"/>
</dbReference>
<dbReference type="InterPro" id="IPR033134">
    <property type="entry name" value="Asp/Glu_racemase_AS_2"/>
</dbReference>
<sequence>MAKNEPIGVFDSGLGGLTVVRQIRKDLPFEQVIYFGDLARLPYGIKSKQQIFEFSKQNAEFLLRLKIKALVIACNSSSSVAFDYLRSNYQIPVVDVIKPAACEAARETRNFRIGIIGTQATVDSKAYEIELKRLNPKIKVFAQACPLLVPLVEEGIMNEPLTDHVLKRYLSGLLKKKIDTLILGCTHYPLLQAALKRVVGKNIQLVSSAPAAVEQLQSKLEQRNILRGNGNKGKLKVFVSDRPRNFEKIGSRFLGESLDDMKVVRLKGEIFESWKWVS</sequence>
<feature type="binding site" evidence="7">
    <location>
        <begin position="11"/>
        <end position="12"/>
    </location>
    <ligand>
        <name>substrate</name>
    </ligand>
</feature>
<keyword evidence="3 7" id="KW-0133">Cell shape</keyword>
<comment type="similarity">
    <text evidence="7">Belongs to the aspartate/glutamate racemases family.</text>
</comment>
<protein>
    <recommendedName>
        <fullName evidence="2 7">Glutamate racemase</fullName>
        <ecNumber evidence="2 7">5.1.1.3</ecNumber>
    </recommendedName>
</protein>
<dbReference type="GO" id="GO:0008360">
    <property type="term" value="P:regulation of cell shape"/>
    <property type="evidence" value="ECO:0007669"/>
    <property type="project" value="UniProtKB-KW"/>
</dbReference>
<evidence type="ECO:0000256" key="4">
    <source>
        <dbReference type="ARBA" id="ARBA00022984"/>
    </source>
</evidence>
<dbReference type="Proteomes" id="UP000178187">
    <property type="component" value="Unassembled WGS sequence"/>
</dbReference>
<comment type="function">
    <text evidence="7">Provides the (R)-glutamate required for cell wall biosynthesis.</text>
</comment>
<keyword evidence="6 7" id="KW-0961">Cell wall biogenesis/degradation</keyword>
<feature type="binding site" evidence="7">
    <location>
        <begin position="43"/>
        <end position="44"/>
    </location>
    <ligand>
        <name>substrate</name>
    </ligand>
</feature>
<dbReference type="EMBL" id="MHFR01000054">
    <property type="protein sequence ID" value="OGW96012.1"/>
    <property type="molecule type" value="Genomic_DNA"/>
</dbReference>
<accession>A0A1G1KTA3</accession>
<dbReference type="EC" id="5.1.1.3" evidence="2 7"/>
<dbReference type="InterPro" id="IPR004391">
    <property type="entry name" value="Glu_race"/>
</dbReference>
<dbReference type="PROSITE" id="PS00923">
    <property type="entry name" value="ASP_GLU_RACEMASE_1"/>
    <property type="match status" value="1"/>
</dbReference>
<feature type="binding site" evidence="7">
    <location>
        <begin position="75"/>
        <end position="76"/>
    </location>
    <ligand>
        <name>substrate</name>
    </ligand>
</feature>
<dbReference type="InterPro" id="IPR018187">
    <property type="entry name" value="Asp/Glu_racemase_AS_1"/>
</dbReference>
<comment type="caution">
    <text evidence="8">The sequence shown here is derived from an EMBL/GenBank/DDBJ whole genome shotgun (WGS) entry which is preliminary data.</text>
</comment>
<evidence type="ECO:0000313" key="8">
    <source>
        <dbReference type="EMBL" id="OGW96012.1"/>
    </source>
</evidence>
<dbReference type="GO" id="GO:0071555">
    <property type="term" value="P:cell wall organization"/>
    <property type="evidence" value="ECO:0007669"/>
    <property type="project" value="UniProtKB-KW"/>
</dbReference>
<comment type="catalytic activity">
    <reaction evidence="1 7">
        <text>L-glutamate = D-glutamate</text>
        <dbReference type="Rhea" id="RHEA:12813"/>
        <dbReference type="ChEBI" id="CHEBI:29985"/>
        <dbReference type="ChEBI" id="CHEBI:29986"/>
        <dbReference type="EC" id="5.1.1.3"/>
    </reaction>
</comment>
<comment type="pathway">
    <text evidence="7">Cell wall biogenesis; peptidoglycan biosynthesis.</text>
</comment>
<dbReference type="AlphaFoldDB" id="A0A1G1KTA3"/>
<evidence type="ECO:0000313" key="9">
    <source>
        <dbReference type="Proteomes" id="UP000178187"/>
    </source>
</evidence>
<keyword evidence="4 7" id="KW-0573">Peptidoglycan synthesis</keyword>
<dbReference type="GO" id="GO:0008881">
    <property type="term" value="F:glutamate racemase activity"/>
    <property type="evidence" value="ECO:0007669"/>
    <property type="project" value="UniProtKB-UniRule"/>
</dbReference>
<dbReference type="Pfam" id="PF01177">
    <property type="entry name" value="Asp_Glu_race"/>
    <property type="match status" value="1"/>
</dbReference>
<evidence type="ECO:0000256" key="7">
    <source>
        <dbReference type="HAMAP-Rule" id="MF_00258"/>
    </source>
</evidence>
<dbReference type="PROSITE" id="PS00924">
    <property type="entry name" value="ASP_GLU_RACEMASE_2"/>
    <property type="match status" value="1"/>
</dbReference>
<evidence type="ECO:0000256" key="2">
    <source>
        <dbReference type="ARBA" id="ARBA00013090"/>
    </source>
</evidence>
<dbReference type="GO" id="GO:0009252">
    <property type="term" value="P:peptidoglycan biosynthetic process"/>
    <property type="evidence" value="ECO:0007669"/>
    <property type="project" value="UniProtKB-UniRule"/>
</dbReference>
<dbReference type="PANTHER" id="PTHR21198:SF2">
    <property type="entry name" value="GLUTAMATE RACEMASE"/>
    <property type="match status" value="1"/>
</dbReference>
<dbReference type="InterPro" id="IPR001920">
    <property type="entry name" value="Asp/Glu_race"/>
</dbReference>
<dbReference type="FunFam" id="3.40.50.1860:FF:000001">
    <property type="entry name" value="Glutamate racemase"/>
    <property type="match status" value="1"/>
</dbReference>